<accession>A0A5M9K7K2</accession>
<dbReference type="Proteomes" id="UP000322873">
    <property type="component" value="Unassembled WGS sequence"/>
</dbReference>
<dbReference type="VEuPathDB" id="FungiDB:MFRU_002g04860"/>
<name>A0A5M9K7K2_MONFR</name>
<dbReference type="AlphaFoldDB" id="A0A5M9K7K2"/>
<dbReference type="EMBL" id="VICG01000002">
    <property type="protein sequence ID" value="KAA8574815.1"/>
    <property type="molecule type" value="Genomic_DNA"/>
</dbReference>
<comment type="caution">
    <text evidence="1">The sequence shown here is derived from an EMBL/GenBank/DDBJ whole genome shotgun (WGS) entry which is preliminary data.</text>
</comment>
<evidence type="ECO:0000313" key="1">
    <source>
        <dbReference type="EMBL" id="KAA8574815.1"/>
    </source>
</evidence>
<gene>
    <name evidence="1" type="ORF">EYC84_004062</name>
</gene>
<keyword evidence="2" id="KW-1185">Reference proteome</keyword>
<proteinExistence type="predicted"/>
<evidence type="ECO:0000313" key="2">
    <source>
        <dbReference type="Proteomes" id="UP000322873"/>
    </source>
</evidence>
<sequence length="176" mass="19287">MESDIEASPLRLELSNDLTSVPGIVTNYVYLYGRKYAVVSMEATGRSDNTESQRRLKLCIRWLSILGKSWKSAGARQQLLIDSMPRDMNMTTLANAAAAVDAQESTTPQPLPEQVSTKAQNSTVDATSSVAKSVATAAAAATEDWEFLREFGDSSDEFYALDGDLLALLENDQWKL</sequence>
<reference evidence="1 2" key="1">
    <citation type="submission" date="2019-06" db="EMBL/GenBank/DDBJ databases">
        <title>Genome Sequence of the Brown Rot Fungal Pathogen Monilinia fructicola.</title>
        <authorList>
            <person name="De Miccolis Angelini R.M."/>
            <person name="Landi L."/>
            <person name="Abate D."/>
            <person name="Pollastro S."/>
            <person name="Romanazzi G."/>
            <person name="Faretra F."/>
        </authorList>
    </citation>
    <scope>NUCLEOTIDE SEQUENCE [LARGE SCALE GENOMIC DNA]</scope>
    <source>
        <strain evidence="1 2">Mfrc123</strain>
    </source>
</reference>
<protein>
    <submittedName>
        <fullName evidence="1">Uncharacterized protein</fullName>
    </submittedName>
</protein>
<organism evidence="1 2">
    <name type="scientific">Monilinia fructicola</name>
    <name type="common">Brown rot fungus</name>
    <name type="synonym">Ciboria fructicola</name>
    <dbReference type="NCBI Taxonomy" id="38448"/>
    <lineage>
        <taxon>Eukaryota</taxon>
        <taxon>Fungi</taxon>
        <taxon>Dikarya</taxon>
        <taxon>Ascomycota</taxon>
        <taxon>Pezizomycotina</taxon>
        <taxon>Leotiomycetes</taxon>
        <taxon>Helotiales</taxon>
        <taxon>Sclerotiniaceae</taxon>
        <taxon>Monilinia</taxon>
    </lineage>
</organism>